<dbReference type="RefSeq" id="WP_310271250.1">
    <property type="nucleotide sequence ID" value="NZ_JAVDXU010000004.1"/>
</dbReference>
<evidence type="ECO:0000256" key="1">
    <source>
        <dbReference type="SAM" id="Phobius"/>
    </source>
</evidence>
<name>A0ABU1YTY1_ROSSA</name>
<evidence type="ECO:0000256" key="2">
    <source>
        <dbReference type="SAM" id="SignalP"/>
    </source>
</evidence>
<evidence type="ECO:0000313" key="4">
    <source>
        <dbReference type="EMBL" id="MDR7272327.1"/>
    </source>
</evidence>
<feature type="transmembrane region" description="Helical" evidence="1">
    <location>
        <begin position="31"/>
        <end position="51"/>
    </location>
</feature>
<keyword evidence="2" id="KW-0732">Signal</keyword>
<protein>
    <recommendedName>
        <fullName evidence="3">Ice-binding protein C-terminal domain-containing protein</fullName>
    </recommendedName>
</protein>
<keyword evidence="1" id="KW-1133">Transmembrane helix</keyword>
<proteinExistence type="predicted"/>
<keyword evidence="1" id="KW-0812">Transmembrane</keyword>
<reference evidence="4 5" key="1">
    <citation type="submission" date="2023-07" db="EMBL/GenBank/DDBJ databases">
        <title>Sorghum-associated microbial communities from plants grown in Nebraska, USA.</title>
        <authorList>
            <person name="Schachtman D."/>
        </authorList>
    </citation>
    <scope>NUCLEOTIDE SEQUENCE [LARGE SCALE GENOMIC DNA]</scope>
    <source>
        <strain evidence="4 5">BE314</strain>
    </source>
</reference>
<dbReference type="EMBL" id="JAVDXU010000004">
    <property type="protein sequence ID" value="MDR7272327.1"/>
    <property type="molecule type" value="Genomic_DNA"/>
</dbReference>
<dbReference type="NCBIfam" id="NF038126">
    <property type="entry name" value="PEP_CTERM_FxDxF"/>
    <property type="match status" value="1"/>
</dbReference>
<evidence type="ECO:0000313" key="5">
    <source>
        <dbReference type="Proteomes" id="UP001180453"/>
    </source>
</evidence>
<accession>A0ABU1YTY1</accession>
<feature type="domain" description="Ice-binding protein C-terminal" evidence="3">
    <location>
        <begin position="137"/>
        <end position="162"/>
    </location>
</feature>
<feature type="signal peptide" evidence="2">
    <location>
        <begin position="1"/>
        <end position="21"/>
    </location>
</feature>
<gene>
    <name evidence="4" type="ORF">J2X20_005001</name>
</gene>
<keyword evidence="1" id="KW-0472">Membrane</keyword>
<feature type="transmembrane region" description="Helical" evidence="1">
    <location>
        <begin position="58"/>
        <end position="76"/>
    </location>
</feature>
<dbReference type="InterPro" id="IPR013424">
    <property type="entry name" value="Ice-binding_C"/>
</dbReference>
<sequence length="164" mass="16412">MKLKTIVAASAVALTTLSSYAADTNWGNHDLLEVGVGGTAGGVIFDTFSFWLGSQSSVASSVVSFGAVVGGAYSLYSFGADGLKGTGDDVGIGAWTFSGTPAVHTVSLASGNYYYSVLGGAPAGASYVISSAATAAPVPEPETYALLAAGLGVIGFLASRRRRD</sequence>
<organism evidence="4 5">
    <name type="scientific">Roseateles saccharophilus</name>
    <name type="common">Pseudomonas saccharophila</name>
    <dbReference type="NCBI Taxonomy" id="304"/>
    <lineage>
        <taxon>Bacteria</taxon>
        <taxon>Pseudomonadati</taxon>
        <taxon>Pseudomonadota</taxon>
        <taxon>Betaproteobacteria</taxon>
        <taxon>Burkholderiales</taxon>
        <taxon>Sphaerotilaceae</taxon>
        <taxon>Roseateles</taxon>
    </lineage>
</organism>
<evidence type="ECO:0000259" key="3">
    <source>
        <dbReference type="Pfam" id="PF07589"/>
    </source>
</evidence>
<comment type="caution">
    <text evidence="4">The sequence shown here is derived from an EMBL/GenBank/DDBJ whole genome shotgun (WGS) entry which is preliminary data.</text>
</comment>
<feature type="chain" id="PRO_5045331440" description="Ice-binding protein C-terminal domain-containing protein" evidence="2">
    <location>
        <begin position="22"/>
        <end position="164"/>
    </location>
</feature>
<dbReference type="Proteomes" id="UP001180453">
    <property type="component" value="Unassembled WGS sequence"/>
</dbReference>
<feature type="transmembrane region" description="Helical" evidence="1">
    <location>
        <begin position="143"/>
        <end position="159"/>
    </location>
</feature>
<dbReference type="Pfam" id="PF07589">
    <property type="entry name" value="PEP-CTERM"/>
    <property type="match status" value="1"/>
</dbReference>
<dbReference type="NCBIfam" id="TIGR02595">
    <property type="entry name" value="PEP_CTERM"/>
    <property type="match status" value="1"/>
</dbReference>
<keyword evidence="5" id="KW-1185">Reference proteome</keyword>